<dbReference type="InterPro" id="IPR003663">
    <property type="entry name" value="Sugar/inositol_transpt"/>
</dbReference>
<proteinExistence type="inferred from homology"/>
<protein>
    <submittedName>
        <fullName evidence="11">Sugar porter family MFS transporter</fullName>
    </submittedName>
</protein>
<feature type="transmembrane region" description="Helical" evidence="9">
    <location>
        <begin position="487"/>
        <end position="503"/>
    </location>
</feature>
<feature type="transmembrane region" description="Helical" evidence="9">
    <location>
        <begin position="233"/>
        <end position="253"/>
    </location>
</feature>
<keyword evidence="4 9" id="KW-0812">Transmembrane</keyword>
<feature type="transmembrane region" description="Helical" evidence="9">
    <location>
        <begin position="416"/>
        <end position="437"/>
    </location>
</feature>
<dbReference type="PANTHER" id="PTHR48022">
    <property type="entry name" value="PLASTIDIC GLUCOSE TRANSPORTER 4"/>
    <property type="match status" value="1"/>
</dbReference>
<evidence type="ECO:0000256" key="2">
    <source>
        <dbReference type="ARBA" id="ARBA00010992"/>
    </source>
</evidence>
<evidence type="ECO:0000256" key="4">
    <source>
        <dbReference type="ARBA" id="ARBA00022692"/>
    </source>
</evidence>
<feature type="transmembrane region" description="Helical" evidence="9">
    <location>
        <begin position="149"/>
        <end position="181"/>
    </location>
</feature>
<dbReference type="Proteomes" id="UP001629113">
    <property type="component" value="Unassembled WGS sequence"/>
</dbReference>
<comment type="subcellular location">
    <subcellularLocation>
        <location evidence="1">Membrane</location>
        <topology evidence="1">Multi-pass membrane protein</topology>
    </subcellularLocation>
</comment>
<dbReference type="InterPro" id="IPR005828">
    <property type="entry name" value="MFS_sugar_transport-like"/>
</dbReference>
<name>A0ABR4PLD9_9HELO</name>
<sequence length="544" mass="60381">MASNTTEPHHGTNEHEITEKNGPSNHTEFADGLQGKMNEDARMAAVAEHNMTLWQAVKTYRKAALWSILVSTSIIMEGYDTTLIGSFYAYPEFKEKYGKYTGEESGYQLSSPWQAGISDIQAVGNIIGALGNGYFTAKYGHRKVMMFNLVLMTGTIFVTFFAPNTTVLLIGAFLCSIPWGVFATQGPAYAAEVCPLALRGYLTAFVNLCWATGQLLSAAVLKGLVNNETQWSYRIPFAVQWIWPIPLLIGAYYCPESPWFLVRAGRLDEAEHSLQRLSQEADKVDHKQTIALMVHTNELEKSERKGVSYWDCFKGTNLRRTEIACGAFLSQITDGGALAYSPTYFFEQAGIEANASYGISLGGTGIAFCGTVISWFYISKFGRRSIFLTGFYILISCLFLIGILACVPQSSSIKYVQAALCLVWLGSYSMTVGPIVYTIVAEIGATRLRTQTVVLGRSTYYVGNIVGGVLQPYMMNPTAWNWKGKTAFFWGTASTITTIWAFFRLPETKDRTFEELDILFLKKVPARHFSKAAVDPDDEFNTHA</sequence>
<feature type="domain" description="Major facilitator superfamily (MFS) profile" evidence="10">
    <location>
        <begin position="66"/>
        <end position="509"/>
    </location>
</feature>
<comment type="similarity">
    <text evidence="2 7">Belongs to the major facilitator superfamily. Sugar transporter (TC 2.A.1.1) family.</text>
</comment>
<keyword evidence="5 9" id="KW-1133">Transmembrane helix</keyword>
<dbReference type="InterPro" id="IPR020846">
    <property type="entry name" value="MFS_dom"/>
</dbReference>
<evidence type="ECO:0000313" key="11">
    <source>
        <dbReference type="EMBL" id="KAL3424152.1"/>
    </source>
</evidence>
<dbReference type="EMBL" id="JBFCZG010000003">
    <property type="protein sequence ID" value="KAL3424152.1"/>
    <property type="molecule type" value="Genomic_DNA"/>
</dbReference>
<feature type="compositionally biased region" description="Basic and acidic residues" evidence="8">
    <location>
        <begin position="7"/>
        <end position="19"/>
    </location>
</feature>
<evidence type="ECO:0000313" key="12">
    <source>
        <dbReference type="Proteomes" id="UP001629113"/>
    </source>
</evidence>
<dbReference type="SUPFAM" id="SSF103473">
    <property type="entry name" value="MFS general substrate transporter"/>
    <property type="match status" value="1"/>
</dbReference>
<feature type="transmembrane region" description="Helical" evidence="9">
    <location>
        <begin position="458"/>
        <end position="475"/>
    </location>
</feature>
<keyword evidence="3 7" id="KW-0813">Transport</keyword>
<keyword evidence="12" id="KW-1185">Reference proteome</keyword>
<organism evidence="11 12">
    <name type="scientific">Phlyctema vagabunda</name>
    <dbReference type="NCBI Taxonomy" id="108571"/>
    <lineage>
        <taxon>Eukaryota</taxon>
        <taxon>Fungi</taxon>
        <taxon>Dikarya</taxon>
        <taxon>Ascomycota</taxon>
        <taxon>Pezizomycotina</taxon>
        <taxon>Leotiomycetes</taxon>
        <taxon>Helotiales</taxon>
        <taxon>Dermateaceae</taxon>
        <taxon>Phlyctema</taxon>
    </lineage>
</organism>
<gene>
    <name evidence="11" type="ORF">PVAG01_03433</name>
</gene>
<evidence type="ECO:0000256" key="8">
    <source>
        <dbReference type="SAM" id="MobiDB-lite"/>
    </source>
</evidence>
<dbReference type="Pfam" id="PF00083">
    <property type="entry name" value="Sugar_tr"/>
    <property type="match status" value="1"/>
</dbReference>
<evidence type="ECO:0000256" key="3">
    <source>
        <dbReference type="ARBA" id="ARBA00022448"/>
    </source>
</evidence>
<feature type="transmembrane region" description="Helical" evidence="9">
    <location>
        <begin position="201"/>
        <end position="221"/>
    </location>
</feature>
<reference evidence="11 12" key="1">
    <citation type="submission" date="2024-06" db="EMBL/GenBank/DDBJ databases">
        <title>Complete genome of Phlyctema vagabunda strain 19-DSS-EL-015.</title>
        <authorList>
            <person name="Fiorenzani C."/>
        </authorList>
    </citation>
    <scope>NUCLEOTIDE SEQUENCE [LARGE SCALE GENOMIC DNA]</scope>
    <source>
        <strain evidence="11 12">19-DSS-EL-015</strain>
    </source>
</reference>
<feature type="transmembrane region" description="Helical" evidence="9">
    <location>
        <begin position="390"/>
        <end position="410"/>
    </location>
</feature>
<keyword evidence="6 9" id="KW-0472">Membrane</keyword>
<evidence type="ECO:0000256" key="9">
    <source>
        <dbReference type="SAM" id="Phobius"/>
    </source>
</evidence>
<evidence type="ECO:0000256" key="5">
    <source>
        <dbReference type="ARBA" id="ARBA00022989"/>
    </source>
</evidence>
<dbReference type="Gene3D" id="1.20.1250.20">
    <property type="entry name" value="MFS general substrate transporter like domains"/>
    <property type="match status" value="1"/>
</dbReference>
<evidence type="ECO:0000256" key="7">
    <source>
        <dbReference type="RuleBase" id="RU003346"/>
    </source>
</evidence>
<dbReference type="InterPro" id="IPR036259">
    <property type="entry name" value="MFS_trans_sf"/>
</dbReference>
<feature type="region of interest" description="Disordered" evidence="8">
    <location>
        <begin position="1"/>
        <end position="31"/>
    </location>
</feature>
<evidence type="ECO:0000256" key="1">
    <source>
        <dbReference type="ARBA" id="ARBA00004141"/>
    </source>
</evidence>
<evidence type="ECO:0000256" key="6">
    <source>
        <dbReference type="ARBA" id="ARBA00023136"/>
    </source>
</evidence>
<evidence type="ECO:0000259" key="10">
    <source>
        <dbReference type="PROSITE" id="PS50850"/>
    </source>
</evidence>
<dbReference type="PANTHER" id="PTHR48022:SF83">
    <property type="entry name" value="MAJOR FACILITATOR SUPERFAMILY (MFS) PROFILE DOMAIN-CONTAINING PROTEIN"/>
    <property type="match status" value="1"/>
</dbReference>
<dbReference type="InterPro" id="IPR050360">
    <property type="entry name" value="MFS_Sugar_Transporters"/>
</dbReference>
<comment type="caution">
    <text evidence="11">The sequence shown here is derived from an EMBL/GenBank/DDBJ whole genome shotgun (WGS) entry which is preliminary data.</text>
</comment>
<feature type="transmembrane region" description="Helical" evidence="9">
    <location>
        <begin position="355"/>
        <end position="378"/>
    </location>
</feature>
<accession>A0ABR4PLD9</accession>
<dbReference type="NCBIfam" id="TIGR00879">
    <property type="entry name" value="SP"/>
    <property type="match status" value="1"/>
</dbReference>
<dbReference type="PROSITE" id="PS50850">
    <property type="entry name" value="MFS"/>
    <property type="match status" value="1"/>
</dbReference>